<evidence type="ECO:0000313" key="3">
    <source>
        <dbReference type="Proteomes" id="UP000531594"/>
    </source>
</evidence>
<keyword evidence="3" id="KW-1185">Reference proteome</keyword>
<dbReference type="AlphaFoldDB" id="A0A7X0HTL5"/>
<dbReference type="RefSeq" id="WP_184527794.1">
    <property type="nucleotide sequence ID" value="NZ_JACHGK010000012.1"/>
</dbReference>
<dbReference type="PANTHER" id="PTHR34227">
    <property type="entry name" value="CHAPERONE PROTEIN YCDY"/>
    <property type="match status" value="1"/>
</dbReference>
<dbReference type="EMBL" id="JACHGK010000012">
    <property type="protein sequence ID" value="MBB6446625.1"/>
    <property type="molecule type" value="Genomic_DNA"/>
</dbReference>
<dbReference type="SUPFAM" id="SSF89155">
    <property type="entry name" value="TorD-like"/>
    <property type="match status" value="1"/>
</dbReference>
<sequence>MKESWDDVWSLRSALYSFFANSLLEPIQGSNTVVFTKNSWNNFPIKCANPQMQSGIEWLLNCAAKLEAFSKEEATEQVMIEYTSLFLGPGLPNAPLWESFYRTSEKIYFGRTTFEMKAMLSAHGLESKHKNQQPEDHIGLELLLLSVFSDNIAKCELEQQVSQIRKQIAFIDEHLLSWIHELCRDAKEHATVGFYGGLIELIWGVLLWDRELLEEFVKSHEQAFVSSV</sequence>
<evidence type="ECO:0000313" key="2">
    <source>
        <dbReference type="EMBL" id="MBB6446625.1"/>
    </source>
</evidence>
<organism evidence="2 3">
    <name type="scientific">Bacillus benzoevorans</name>
    <dbReference type="NCBI Taxonomy" id="1456"/>
    <lineage>
        <taxon>Bacteria</taxon>
        <taxon>Bacillati</taxon>
        <taxon>Bacillota</taxon>
        <taxon>Bacilli</taxon>
        <taxon>Bacillales</taxon>
        <taxon>Bacillaceae</taxon>
        <taxon>Bacillus</taxon>
    </lineage>
</organism>
<comment type="caution">
    <text evidence="2">The sequence shown here is derived from an EMBL/GenBank/DDBJ whole genome shotgun (WGS) entry which is preliminary data.</text>
</comment>
<dbReference type="PANTHER" id="PTHR34227:SF1">
    <property type="entry name" value="DIMETHYL SULFOXIDE REDUCTASE CHAPERONE-RELATED"/>
    <property type="match status" value="1"/>
</dbReference>
<dbReference type="Proteomes" id="UP000531594">
    <property type="component" value="Unassembled WGS sequence"/>
</dbReference>
<keyword evidence="1" id="KW-0143">Chaperone</keyword>
<dbReference type="InterPro" id="IPR020945">
    <property type="entry name" value="DMSO/NO3_reduct_chaperone"/>
</dbReference>
<dbReference type="Gene3D" id="1.10.3480.10">
    <property type="entry name" value="TorD-like"/>
    <property type="match status" value="1"/>
</dbReference>
<protein>
    <submittedName>
        <fullName evidence="2">TorA maturation chaperone TorD</fullName>
    </submittedName>
</protein>
<gene>
    <name evidence="2" type="ORF">HNR53_003285</name>
</gene>
<dbReference type="InterPro" id="IPR050289">
    <property type="entry name" value="TorD/DmsD_chaperones"/>
</dbReference>
<dbReference type="Pfam" id="PF02613">
    <property type="entry name" value="Nitrate_red_del"/>
    <property type="match status" value="1"/>
</dbReference>
<dbReference type="InterPro" id="IPR036411">
    <property type="entry name" value="TorD-like_sf"/>
</dbReference>
<accession>A0A7X0HTL5</accession>
<evidence type="ECO:0000256" key="1">
    <source>
        <dbReference type="ARBA" id="ARBA00023186"/>
    </source>
</evidence>
<proteinExistence type="predicted"/>
<reference evidence="2 3" key="1">
    <citation type="submission" date="2020-08" db="EMBL/GenBank/DDBJ databases">
        <title>Genomic Encyclopedia of Type Strains, Phase IV (KMG-IV): sequencing the most valuable type-strain genomes for metagenomic binning, comparative biology and taxonomic classification.</title>
        <authorList>
            <person name="Goeker M."/>
        </authorList>
    </citation>
    <scope>NUCLEOTIDE SEQUENCE [LARGE SCALE GENOMIC DNA]</scope>
    <source>
        <strain evidence="2 3">DSM 5391</strain>
    </source>
</reference>
<name>A0A7X0HTL5_9BACI</name>